<dbReference type="InterPro" id="IPR025646">
    <property type="entry name" value="DUF4350"/>
</dbReference>
<dbReference type="RefSeq" id="WP_091089884.1">
    <property type="nucleotide sequence ID" value="NZ_FOHX01000014.1"/>
</dbReference>
<keyword evidence="2" id="KW-0472">Membrane</keyword>
<feature type="domain" description="DUF4350" evidence="3">
    <location>
        <begin position="83"/>
        <end position="250"/>
    </location>
</feature>
<feature type="transmembrane region" description="Helical" evidence="2">
    <location>
        <begin position="51"/>
        <end position="70"/>
    </location>
</feature>
<keyword evidence="2" id="KW-0812">Transmembrane</keyword>
<evidence type="ECO:0000313" key="5">
    <source>
        <dbReference type="Proteomes" id="UP000199361"/>
    </source>
</evidence>
<proteinExistence type="predicted"/>
<dbReference type="STRING" id="568860.SAMN05421811_114148"/>
<reference evidence="4 5" key="1">
    <citation type="submission" date="2016-10" db="EMBL/GenBank/DDBJ databases">
        <authorList>
            <person name="de Groot N.N."/>
        </authorList>
    </citation>
    <scope>NUCLEOTIDE SEQUENCE [LARGE SCALE GENOMIC DNA]</scope>
    <source>
        <strain evidence="4 5">CGMCC 4.5598</strain>
    </source>
</reference>
<gene>
    <name evidence="4" type="ORF">SAMN05421811_114148</name>
</gene>
<sequence length="416" mass="42924">MSAPVDGSLAPGGAALGEPVVTRDGVVPGDPPGGSAPTSPTLRSTWRSGRLIVLLGVLVVLIAVLGVLLAPQRGPSRPLDPADTSLAGSRALAELLRGRGVQVDRVDSAEAAARLATTGGPRLLLITDTAYVDEHALAAIPGDRLIVGDMPGLAALAPEVHTDPDPARTRSREPECGLPAARAAGSAYMGGTAFHGPPGAALCYPSTGEGHTLVSYARSGGTTTVVGDGSFMTNLRLAEDGNAALALNLIGTGRPVTWLVRPDNPQVAQLPGERGQSLTDLLPDNVRWTVYMALIALAVTAIWRGRRLGPVVTERLPVVVRAAETVEGRGRLYRARRARQRAAEALRAGTVDRLTPRLGLATGAGGQEVVAALAARTGQDPHRVGAALYGPPPADDAALVALAAYLDLMERQVSEL</sequence>
<keyword evidence="5" id="KW-1185">Reference proteome</keyword>
<dbReference type="Pfam" id="PF14258">
    <property type="entry name" value="DUF4350"/>
    <property type="match status" value="1"/>
</dbReference>
<accession>A0A1I0LD81</accession>
<protein>
    <recommendedName>
        <fullName evidence="3">DUF4350 domain-containing protein</fullName>
    </recommendedName>
</protein>
<feature type="region of interest" description="Disordered" evidence="1">
    <location>
        <begin position="1"/>
        <end position="42"/>
    </location>
</feature>
<feature type="compositionally biased region" description="Low complexity" evidence="1">
    <location>
        <begin position="19"/>
        <end position="28"/>
    </location>
</feature>
<evidence type="ECO:0000256" key="2">
    <source>
        <dbReference type="SAM" id="Phobius"/>
    </source>
</evidence>
<keyword evidence="2" id="KW-1133">Transmembrane helix</keyword>
<evidence type="ECO:0000313" key="4">
    <source>
        <dbReference type="EMBL" id="SEU37303.1"/>
    </source>
</evidence>
<organism evidence="4 5">
    <name type="scientific">Nonomuraea wenchangensis</name>
    <dbReference type="NCBI Taxonomy" id="568860"/>
    <lineage>
        <taxon>Bacteria</taxon>
        <taxon>Bacillati</taxon>
        <taxon>Actinomycetota</taxon>
        <taxon>Actinomycetes</taxon>
        <taxon>Streptosporangiales</taxon>
        <taxon>Streptosporangiaceae</taxon>
        <taxon>Nonomuraea</taxon>
    </lineage>
</organism>
<dbReference type="EMBL" id="FOHX01000014">
    <property type="protein sequence ID" value="SEU37303.1"/>
    <property type="molecule type" value="Genomic_DNA"/>
</dbReference>
<evidence type="ECO:0000256" key="1">
    <source>
        <dbReference type="SAM" id="MobiDB-lite"/>
    </source>
</evidence>
<dbReference type="Proteomes" id="UP000199361">
    <property type="component" value="Unassembled WGS sequence"/>
</dbReference>
<dbReference type="OrthoDB" id="5241668at2"/>
<dbReference type="AlphaFoldDB" id="A0A1I0LD81"/>
<name>A0A1I0LD81_9ACTN</name>
<evidence type="ECO:0000259" key="3">
    <source>
        <dbReference type="Pfam" id="PF14258"/>
    </source>
</evidence>